<dbReference type="NCBIfam" id="TIGR00329">
    <property type="entry name" value="gcp_kae1"/>
    <property type="match status" value="1"/>
</dbReference>
<dbReference type="InterPro" id="IPR000905">
    <property type="entry name" value="Gcp-like_dom"/>
</dbReference>
<dbReference type="InterPro" id="IPR017861">
    <property type="entry name" value="KAE1/TsaD"/>
</dbReference>
<dbReference type="GO" id="GO:0000785">
    <property type="term" value="C:chromatin"/>
    <property type="evidence" value="ECO:0007669"/>
    <property type="project" value="EnsemblFungi"/>
</dbReference>
<feature type="binding site" evidence="9">
    <location>
        <position position="190"/>
    </location>
    <ligand>
        <name>substrate</name>
    </ligand>
</feature>
<feature type="domain" description="Gcp-like" evidence="10">
    <location>
        <begin position="57"/>
        <end position="327"/>
    </location>
</feature>
<keyword evidence="6 9" id="KW-0012">Acyltransferase</keyword>
<accession>A0A1E4TCC2</accession>
<evidence type="ECO:0000259" key="10">
    <source>
        <dbReference type="Pfam" id="PF00814"/>
    </source>
</evidence>
<dbReference type="GO" id="GO:0008252">
    <property type="term" value="F:nucleotidase activity"/>
    <property type="evidence" value="ECO:0007669"/>
    <property type="project" value="EnsemblFungi"/>
</dbReference>
<dbReference type="GO" id="GO:0045944">
    <property type="term" value="P:positive regulation of transcription by RNA polymerase II"/>
    <property type="evidence" value="ECO:0007669"/>
    <property type="project" value="EnsemblFungi"/>
</dbReference>
<feature type="binding site" evidence="9">
    <location>
        <position position="137"/>
    </location>
    <ligand>
        <name>a divalent metal cation</name>
        <dbReference type="ChEBI" id="CHEBI:60240"/>
    </ligand>
</feature>
<dbReference type="AlphaFoldDB" id="A0A1E4TCC2"/>
<dbReference type="GO" id="GO:0005737">
    <property type="term" value="C:cytoplasm"/>
    <property type="evidence" value="ECO:0007669"/>
    <property type="project" value="UniProtKB-SubCell"/>
</dbReference>
<feature type="binding site" evidence="9">
    <location>
        <position position="158"/>
    </location>
    <ligand>
        <name>a divalent metal cation</name>
        <dbReference type="ChEBI" id="CHEBI:60240"/>
    </ligand>
</feature>
<evidence type="ECO:0000256" key="5">
    <source>
        <dbReference type="ARBA" id="ARBA00022723"/>
    </source>
</evidence>
<feature type="binding site" evidence="9">
    <location>
        <position position="293"/>
    </location>
    <ligand>
        <name>substrate</name>
    </ligand>
</feature>
<dbReference type="GO" id="GO:0002949">
    <property type="term" value="P:tRNA threonylcarbamoyladenosine modification"/>
    <property type="evidence" value="ECO:0007669"/>
    <property type="project" value="UniProtKB-UniRule"/>
</dbReference>
<evidence type="ECO:0000256" key="7">
    <source>
        <dbReference type="ARBA" id="ARBA00030439"/>
    </source>
</evidence>
<dbReference type="EMBL" id="KV453843">
    <property type="protein sequence ID" value="ODV89389.1"/>
    <property type="molecule type" value="Genomic_DNA"/>
</dbReference>
<dbReference type="CDD" id="cd24132">
    <property type="entry name" value="ASKHA_NBD_OSGEP_like_euk"/>
    <property type="match status" value="1"/>
</dbReference>
<evidence type="ECO:0000256" key="4">
    <source>
        <dbReference type="ARBA" id="ARBA00022694"/>
    </source>
</evidence>
<dbReference type="OrthoDB" id="10254073at2759"/>
<organism evidence="11 12">
    <name type="scientific">Tortispora caseinolytica NRRL Y-17796</name>
    <dbReference type="NCBI Taxonomy" id="767744"/>
    <lineage>
        <taxon>Eukaryota</taxon>
        <taxon>Fungi</taxon>
        <taxon>Dikarya</taxon>
        <taxon>Ascomycota</taxon>
        <taxon>Saccharomycotina</taxon>
        <taxon>Trigonopsidomycetes</taxon>
        <taxon>Trigonopsidales</taxon>
        <taxon>Trigonopsidaceae</taxon>
        <taxon>Tortispora</taxon>
    </lineage>
</organism>
<dbReference type="InterPro" id="IPR043129">
    <property type="entry name" value="ATPase_NBD"/>
</dbReference>
<evidence type="ECO:0000256" key="2">
    <source>
        <dbReference type="ARBA" id="ARBA00022490"/>
    </source>
</evidence>
<dbReference type="GO" id="GO:0000408">
    <property type="term" value="C:EKC/KEOPS complex"/>
    <property type="evidence" value="ECO:0007669"/>
    <property type="project" value="EnsemblFungi"/>
</dbReference>
<dbReference type="PROSITE" id="PS01016">
    <property type="entry name" value="GLYCOPROTEASE"/>
    <property type="match status" value="1"/>
</dbReference>
<keyword evidence="4 9" id="KW-0819">tRNA processing</keyword>
<feature type="binding site" evidence="9">
    <location>
        <position position="141"/>
    </location>
    <ligand>
        <name>a divalent metal cation</name>
        <dbReference type="ChEBI" id="CHEBI:60240"/>
    </ligand>
</feature>
<dbReference type="GO" id="GO:0061711">
    <property type="term" value="F:tRNA N(6)-L-threonylcarbamoyladenine synthase activity"/>
    <property type="evidence" value="ECO:0007669"/>
    <property type="project" value="UniProtKB-EC"/>
</dbReference>
<dbReference type="GO" id="GO:0031490">
    <property type="term" value="F:chromatin DNA binding"/>
    <property type="evidence" value="ECO:0007669"/>
    <property type="project" value="EnsemblFungi"/>
</dbReference>
<evidence type="ECO:0000313" key="11">
    <source>
        <dbReference type="EMBL" id="ODV89389.1"/>
    </source>
</evidence>
<sequence length="362" mass="39724">MSPRFTEKGYFIALGMEGSANKIGMGIIKHISTANTWTDALREMNDTGKAIVMANVRHTFVPPAGHGFLPREVADHHRKHVVKLAKEAIDCAGISYTDIDCICFTQGPGMGAPLQTVVLCARTLSLMWDKPLIGVNHCVGHIEMGREITGALNPVVLYVSGGNTQVIAYSHHRYQIFGETLDIAVGNCLDRFARTMKISNDPNPGYNIELLARVGAQSGQLVDLPYTVKGMDLSMSGVLAFIDQLAAANKYSVETLCFSLQETIFAMLVEITERAMAHVDAADVLIVGGVGCNERLQEMMHIMCKARGGSVYATDERFCIDNGIMIAQAGLLAYRSGFTTPIENSECTQRFRTDEVYVDWRY</sequence>
<dbReference type="NCBIfam" id="TIGR03722">
    <property type="entry name" value="arch_KAE1"/>
    <property type="match status" value="1"/>
</dbReference>
<evidence type="ECO:0000256" key="1">
    <source>
        <dbReference type="ARBA" id="ARBA00012156"/>
    </source>
</evidence>
<keyword evidence="5 9" id="KW-0479">Metal-binding</keyword>
<name>A0A1E4TCC2_9ASCO</name>
<comment type="subcellular location">
    <subcellularLocation>
        <location evidence="9">Cytoplasm</location>
    </subcellularLocation>
    <subcellularLocation>
        <location evidence="9">Nucleus</location>
    </subcellularLocation>
</comment>
<comment type="similarity">
    <text evidence="9">Belongs to the KAE1 / TsaD family.</text>
</comment>
<keyword evidence="12" id="KW-1185">Reference proteome</keyword>
<comment type="cofactor">
    <cofactor evidence="9">
        <name>a divalent metal cation</name>
        <dbReference type="ChEBI" id="CHEBI:60240"/>
    </cofactor>
    <text evidence="9">Binds 1 divalent metal cation per subunit.</text>
</comment>
<evidence type="ECO:0000256" key="8">
    <source>
        <dbReference type="ARBA" id="ARBA00048117"/>
    </source>
</evidence>
<reference evidence="12" key="1">
    <citation type="submission" date="2016-02" db="EMBL/GenBank/DDBJ databases">
        <title>Comparative genomics of biotechnologically important yeasts.</title>
        <authorList>
            <consortium name="DOE Joint Genome Institute"/>
            <person name="Riley R."/>
            <person name="Haridas S."/>
            <person name="Wolfe K.H."/>
            <person name="Lopes M.R."/>
            <person name="Hittinger C.T."/>
            <person name="Goker M."/>
            <person name="Salamov A."/>
            <person name="Wisecaver J."/>
            <person name="Long T.M."/>
            <person name="Aerts A.L."/>
            <person name="Barry K."/>
            <person name="Choi C."/>
            <person name="Clum A."/>
            <person name="Coughlan A.Y."/>
            <person name="Deshpande S."/>
            <person name="Douglass A.P."/>
            <person name="Hanson S.J."/>
            <person name="Klenk H.-P."/>
            <person name="Labutti K."/>
            <person name="Lapidus A."/>
            <person name="Lindquist E."/>
            <person name="Lipzen A."/>
            <person name="Meier-Kolthoff J.P."/>
            <person name="Ohm R.A."/>
            <person name="Otillar R.P."/>
            <person name="Pangilinan J."/>
            <person name="Peng Y."/>
            <person name="Rokas A."/>
            <person name="Rosa C.A."/>
            <person name="Scheuner C."/>
            <person name="Sibirny A.A."/>
            <person name="Slot J.C."/>
            <person name="Stielow J.B."/>
            <person name="Sun H."/>
            <person name="Kurtzman C.P."/>
            <person name="Blackwell M."/>
            <person name="Jeffries T.W."/>
            <person name="Grigoriev I.V."/>
        </authorList>
    </citation>
    <scope>NUCLEOTIDE SEQUENCE [LARGE SCALE GENOMIC DNA]</scope>
    <source>
        <strain evidence="12">NRRL Y-17796</strain>
    </source>
</reference>
<keyword evidence="3 9" id="KW-0808">Transferase</keyword>
<feature type="binding site" evidence="9">
    <location>
        <position position="205"/>
    </location>
    <ligand>
        <name>substrate</name>
    </ligand>
</feature>
<feature type="binding site" evidence="9">
    <location>
        <position position="209"/>
    </location>
    <ligand>
        <name>substrate</name>
    </ligand>
</feature>
<dbReference type="EC" id="2.3.1.234" evidence="1"/>
<dbReference type="PANTHER" id="PTHR11735:SF14">
    <property type="entry name" value="TRNA N6-ADENOSINE THREONYLCARBAMOYLTRANSFERASE"/>
    <property type="match status" value="1"/>
</dbReference>
<evidence type="ECO:0000313" key="12">
    <source>
        <dbReference type="Proteomes" id="UP000095023"/>
    </source>
</evidence>
<dbReference type="HAMAP" id="MF_01446">
    <property type="entry name" value="Kae1"/>
    <property type="match status" value="1"/>
</dbReference>
<feature type="binding site" evidence="9">
    <location>
        <begin position="158"/>
        <end position="162"/>
    </location>
    <ligand>
        <name>substrate</name>
    </ligand>
</feature>
<dbReference type="SUPFAM" id="SSF53067">
    <property type="entry name" value="Actin-like ATPase domain"/>
    <property type="match status" value="1"/>
</dbReference>
<evidence type="ECO:0000256" key="6">
    <source>
        <dbReference type="ARBA" id="ARBA00023315"/>
    </source>
</evidence>
<dbReference type="GO" id="GO:0000722">
    <property type="term" value="P:telomere maintenance via recombination"/>
    <property type="evidence" value="ECO:0007669"/>
    <property type="project" value="EnsemblFungi"/>
</dbReference>
<gene>
    <name evidence="11" type="ORF">CANCADRAFT_32662</name>
</gene>
<keyword evidence="2 9" id="KW-0963">Cytoplasm</keyword>
<dbReference type="PANTHER" id="PTHR11735">
    <property type="entry name" value="TRNA N6-ADENOSINE THREONYLCARBAMOYLTRANSFERASE"/>
    <property type="match status" value="1"/>
</dbReference>
<dbReference type="FunFam" id="3.30.420.40:FF:000038">
    <property type="entry name" value="Probable tRNA N6-adenosine threonylcarbamoyltransferase"/>
    <property type="match status" value="1"/>
</dbReference>
<dbReference type="InterPro" id="IPR034680">
    <property type="entry name" value="Kae1_archaea_euk"/>
</dbReference>
<dbReference type="GO" id="GO:0046872">
    <property type="term" value="F:metal ion binding"/>
    <property type="evidence" value="ECO:0007669"/>
    <property type="project" value="UniProtKB-KW"/>
</dbReference>
<dbReference type="PRINTS" id="PR00789">
    <property type="entry name" value="OSIALOPTASE"/>
</dbReference>
<dbReference type="Gene3D" id="3.30.420.40">
    <property type="match status" value="2"/>
</dbReference>
<dbReference type="GO" id="GO:0005634">
    <property type="term" value="C:nucleus"/>
    <property type="evidence" value="ECO:0007669"/>
    <property type="project" value="UniProtKB-SubCell"/>
</dbReference>
<protein>
    <recommendedName>
        <fullName evidence="1">N(6)-L-threonylcarbamoyladenine synthase</fullName>
        <ecNumber evidence="1">2.3.1.234</ecNumber>
    </recommendedName>
    <alternativeName>
        <fullName evidence="7">N6-L-threonylcarbamoyladenine synthase</fullName>
    </alternativeName>
</protein>
<keyword evidence="9" id="KW-0539">Nucleus</keyword>
<evidence type="ECO:0000256" key="9">
    <source>
        <dbReference type="HAMAP-Rule" id="MF_03180"/>
    </source>
</evidence>
<comment type="catalytic activity">
    <reaction evidence="8 9">
        <text>L-threonylcarbamoyladenylate + adenosine(37) in tRNA = N(6)-L-threonylcarbamoyladenosine(37) in tRNA + AMP + H(+)</text>
        <dbReference type="Rhea" id="RHEA:37059"/>
        <dbReference type="Rhea" id="RHEA-COMP:10162"/>
        <dbReference type="Rhea" id="RHEA-COMP:10163"/>
        <dbReference type="ChEBI" id="CHEBI:15378"/>
        <dbReference type="ChEBI" id="CHEBI:73682"/>
        <dbReference type="ChEBI" id="CHEBI:74411"/>
        <dbReference type="ChEBI" id="CHEBI:74418"/>
        <dbReference type="ChEBI" id="CHEBI:456215"/>
        <dbReference type="EC" id="2.3.1.234"/>
    </reaction>
</comment>
<evidence type="ECO:0000256" key="3">
    <source>
        <dbReference type="ARBA" id="ARBA00022679"/>
    </source>
</evidence>
<dbReference type="Pfam" id="PF00814">
    <property type="entry name" value="TsaD"/>
    <property type="match status" value="1"/>
</dbReference>
<feature type="binding site" evidence="9">
    <location>
        <position position="321"/>
    </location>
    <ligand>
        <name>a divalent metal cation</name>
        <dbReference type="ChEBI" id="CHEBI:60240"/>
    </ligand>
</feature>
<dbReference type="InterPro" id="IPR017860">
    <property type="entry name" value="Peptidase_M22_CS"/>
</dbReference>
<dbReference type="Proteomes" id="UP000095023">
    <property type="component" value="Unassembled WGS sequence"/>
</dbReference>
<proteinExistence type="inferred from homology"/>